<reference evidence="3 4" key="1">
    <citation type="submission" date="2024-09" db="EMBL/GenBank/DDBJ databases">
        <title>Rethinking Asexuality: The Enigmatic Case of Functional Sexual Genes in Lepraria (Stereocaulaceae).</title>
        <authorList>
            <person name="Doellman M."/>
            <person name="Sun Y."/>
            <person name="Barcenas-Pena A."/>
            <person name="Lumbsch H.T."/>
            <person name="Grewe F."/>
        </authorList>
    </citation>
    <scope>NUCLEOTIDE SEQUENCE [LARGE SCALE GENOMIC DNA]</scope>
    <source>
        <strain evidence="3 4">Mercado 3170</strain>
    </source>
</reference>
<dbReference type="InterPro" id="IPR010816">
    <property type="entry name" value="Het-C"/>
</dbReference>
<feature type="compositionally biased region" description="Polar residues" evidence="1">
    <location>
        <begin position="630"/>
        <end position="643"/>
    </location>
</feature>
<feature type="compositionally biased region" description="Gly residues" evidence="1">
    <location>
        <begin position="772"/>
        <end position="782"/>
    </location>
</feature>
<evidence type="ECO:0000313" key="4">
    <source>
        <dbReference type="Proteomes" id="UP001590950"/>
    </source>
</evidence>
<proteinExistence type="predicted"/>
<dbReference type="PANTHER" id="PTHR14905">
    <property type="entry name" value="NG37"/>
    <property type="match status" value="1"/>
</dbReference>
<dbReference type="EMBL" id="JBEFKJ010000009">
    <property type="protein sequence ID" value="KAL2044407.1"/>
    <property type="molecule type" value="Genomic_DNA"/>
</dbReference>
<keyword evidence="2" id="KW-0812">Transmembrane</keyword>
<feature type="compositionally biased region" description="Polar residues" evidence="1">
    <location>
        <begin position="716"/>
        <end position="725"/>
    </location>
</feature>
<feature type="transmembrane region" description="Helical" evidence="2">
    <location>
        <begin position="51"/>
        <end position="73"/>
    </location>
</feature>
<evidence type="ECO:0008006" key="5">
    <source>
        <dbReference type="Google" id="ProtNLM"/>
    </source>
</evidence>
<feature type="compositionally biased region" description="Polar residues" evidence="1">
    <location>
        <begin position="736"/>
        <end position="746"/>
    </location>
</feature>
<evidence type="ECO:0000313" key="3">
    <source>
        <dbReference type="EMBL" id="KAL2044407.1"/>
    </source>
</evidence>
<accession>A0ABR4AEZ7</accession>
<evidence type="ECO:0000256" key="1">
    <source>
        <dbReference type="SAM" id="MobiDB-lite"/>
    </source>
</evidence>
<feature type="compositionally biased region" description="Low complexity" evidence="1">
    <location>
        <begin position="814"/>
        <end position="829"/>
    </location>
</feature>
<comment type="caution">
    <text evidence="3">The sequence shown here is derived from an EMBL/GenBank/DDBJ whole genome shotgun (WGS) entry which is preliminary data.</text>
</comment>
<feature type="region of interest" description="Disordered" evidence="1">
    <location>
        <begin position="397"/>
        <end position="433"/>
    </location>
</feature>
<keyword evidence="4" id="KW-1185">Reference proteome</keyword>
<name>A0ABR4AEZ7_9LECA</name>
<dbReference type="InterPro" id="IPR052577">
    <property type="entry name" value="VWA7"/>
</dbReference>
<feature type="region of interest" description="Disordered" evidence="1">
    <location>
        <begin position="613"/>
        <end position="662"/>
    </location>
</feature>
<keyword evidence="2" id="KW-1133">Transmembrane helix</keyword>
<dbReference type="Pfam" id="PF07217">
    <property type="entry name" value="Het-C"/>
    <property type="match status" value="1"/>
</dbReference>
<keyword evidence="2" id="KW-0472">Membrane</keyword>
<feature type="compositionally biased region" description="Low complexity" evidence="1">
    <location>
        <begin position="783"/>
        <end position="798"/>
    </location>
</feature>
<feature type="compositionally biased region" description="Low complexity" evidence="1">
    <location>
        <begin position="754"/>
        <end position="771"/>
    </location>
</feature>
<evidence type="ECO:0000256" key="2">
    <source>
        <dbReference type="SAM" id="Phobius"/>
    </source>
</evidence>
<sequence length="829" mass="89811">MAVACTGPEEGTTQYDKYYQSPGKTTTGNSEIVVKSSFAFPLPHFSRKIKCITTSMGLLYLNICIVLLAILLLQTSPVVAFGAGNIASISKLEGHNWRHGDIEDMLKTVAFIKGHKWTGLMIKRVYFGNWLRDYSQAMDVGSLKGVQAGTVRILVWVLSFLSFGYATGEFEVTEERLGVYRPEEHIDNPKDYADNADARKFDPRLRPPVEQIELDVDPETGMKNYIANERLGIATSKGFVKFSFTRSIHFGRVYTSGGHGVRGKEADLSEALRCLGQGLHCLEDFGAHTNYTELALREIGYRDVFPHCGSATEINLKGHKVFPLVTGTFGVVDFLHSVLGEATDHFAQTEVEQMDIALKDAEAQNSSGSRSTAGSQLSNMTGLLSQVPGAGDLARQARDLQAQSAAQEQENKFAAPPGSEGGPPGPNIPGTNIDPYKTAASIYPILEFRDKVVKIMTATIEKIPGLEALVDKITDTLTLFVLSLLAPFIRPIINSVSKTLKEGSGGVIDASGKHQYEPWTDPTCSDPTHSLLSKDHFSNVLNEPAGQVASAILQYVAPRIIYAWQHPDVPVEEVMNDITRVFHHPAIRDRHCELHNNMYSIVERWAHGRPDGGSGLNQLLGSDSVKKGTNHTVDASTQSQTHSHGGLPSSIPSNLRPNMPSMPAMPSFGNFFGAGSHSKTRDSPWEQIDRARDAGALGTGSSVASAEEIPGAFPGMQTQYDNASLPTGPGFGVPGQSEQSTQQQYLGAQDSYAPYPSQNQQSYGQPPQWQGGYQGPPGGSYPPGGRYSPQPPQYGYSGVSPYGYDPNAPPPQQPYGYGAPPSAPYYGPG</sequence>
<protein>
    <recommendedName>
        <fullName evidence="5">Het-C-domain-containing protein</fullName>
    </recommendedName>
</protein>
<dbReference type="Proteomes" id="UP001590950">
    <property type="component" value="Unassembled WGS sequence"/>
</dbReference>
<feature type="region of interest" description="Disordered" evidence="1">
    <location>
        <begin position="712"/>
        <end position="829"/>
    </location>
</feature>
<gene>
    <name evidence="3" type="ORF">N7G274_003112</name>
</gene>
<dbReference type="PANTHER" id="PTHR14905:SF7">
    <property type="entry name" value="VON WILLEBRAND FACTOR A DOMAIN-CONTAINING PROTEIN 7"/>
    <property type="match status" value="1"/>
</dbReference>
<organism evidence="3 4">
    <name type="scientific">Stereocaulon virgatum</name>
    <dbReference type="NCBI Taxonomy" id="373712"/>
    <lineage>
        <taxon>Eukaryota</taxon>
        <taxon>Fungi</taxon>
        <taxon>Dikarya</taxon>
        <taxon>Ascomycota</taxon>
        <taxon>Pezizomycotina</taxon>
        <taxon>Lecanoromycetes</taxon>
        <taxon>OSLEUM clade</taxon>
        <taxon>Lecanoromycetidae</taxon>
        <taxon>Lecanorales</taxon>
        <taxon>Lecanorineae</taxon>
        <taxon>Stereocaulaceae</taxon>
        <taxon>Stereocaulon</taxon>
    </lineage>
</organism>